<dbReference type="EMBL" id="JAZGSY010000141">
    <property type="protein sequence ID" value="KAL1839755.1"/>
    <property type="molecule type" value="Genomic_DNA"/>
</dbReference>
<organism evidence="2 3">
    <name type="scientific">Humicola insolens</name>
    <name type="common">Soft-rot fungus</name>
    <dbReference type="NCBI Taxonomy" id="85995"/>
    <lineage>
        <taxon>Eukaryota</taxon>
        <taxon>Fungi</taxon>
        <taxon>Dikarya</taxon>
        <taxon>Ascomycota</taxon>
        <taxon>Pezizomycotina</taxon>
        <taxon>Sordariomycetes</taxon>
        <taxon>Sordariomycetidae</taxon>
        <taxon>Sordariales</taxon>
        <taxon>Chaetomiaceae</taxon>
        <taxon>Mycothermus</taxon>
    </lineage>
</organism>
<comment type="caution">
    <text evidence="2">The sequence shown here is derived from an EMBL/GenBank/DDBJ whole genome shotgun (WGS) entry which is preliminary data.</text>
</comment>
<dbReference type="Proteomes" id="UP001583172">
    <property type="component" value="Unassembled WGS sequence"/>
</dbReference>
<keyword evidence="1" id="KW-0812">Transmembrane</keyword>
<dbReference type="SUPFAM" id="SSF52540">
    <property type="entry name" value="P-loop containing nucleoside triphosphate hydrolases"/>
    <property type="match status" value="1"/>
</dbReference>
<keyword evidence="3" id="KW-1185">Reference proteome</keyword>
<reference evidence="2 3" key="1">
    <citation type="journal article" date="2024" name="Commun. Biol.">
        <title>Comparative genomic analysis of thermophilic fungi reveals convergent evolutionary adaptations and gene losses.</title>
        <authorList>
            <person name="Steindorff A.S."/>
            <person name="Aguilar-Pontes M.V."/>
            <person name="Robinson A.J."/>
            <person name="Andreopoulos B."/>
            <person name="LaButti K."/>
            <person name="Kuo A."/>
            <person name="Mondo S."/>
            <person name="Riley R."/>
            <person name="Otillar R."/>
            <person name="Haridas S."/>
            <person name="Lipzen A."/>
            <person name="Grimwood J."/>
            <person name="Schmutz J."/>
            <person name="Clum A."/>
            <person name="Reid I.D."/>
            <person name="Moisan M.C."/>
            <person name="Butler G."/>
            <person name="Nguyen T.T.M."/>
            <person name="Dewar K."/>
            <person name="Conant G."/>
            <person name="Drula E."/>
            <person name="Henrissat B."/>
            <person name="Hansel C."/>
            <person name="Singer S."/>
            <person name="Hutchinson M.I."/>
            <person name="de Vries R.P."/>
            <person name="Natvig D.O."/>
            <person name="Powell A.J."/>
            <person name="Tsang A."/>
            <person name="Grigoriev I.V."/>
        </authorList>
    </citation>
    <scope>NUCLEOTIDE SEQUENCE [LARGE SCALE GENOMIC DNA]</scope>
    <source>
        <strain evidence="2 3">CBS 620.91</strain>
    </source>
</reference>
<gene>
    <name evidence="2" type="ORF">VTJ49DRAFT_1178</name>
</gene>
<evidence type="ECO:0000256" key="1">
    <source>
        <dbReference type="SAM" id="Phobius"/>
    </source>
</evidence>
<sequence>MVRKFSIYAPRRRRSPRFILAYIGTFFFILWATWYISTRHAETARPYVEEFLHPGSAAARRAAEQAAAAAAERKPVGGPAAAARAVVNEGREGVVGEGAKPRTIIIGISGCSSSGKTTLARLLRDWFPETFILHEDDFYKPESE</sequence>
<keyword evidence="1" id="KW-1133">Transmembrane helix</keyword>
<proteinExistence type="predicted"/>
<evidence type="ECO:0000313" key="3">
    <source>
        <dbReference type="Proteomes" id="UP001583172"/>
    </source>
</evidence>
<keyword evidence="1" id="KW-0472">Membrane</keyword>
<dbReference type="InterPro" id="IPR027417">
    <property type="entry name" value="P-loop_NTPase"/>
</dbReference>
<accession>A0ABR3VDP5</accession>
<evidence type="ECO:0000313" key="2">
    <source>
        <dbReference type="EMBL" id="KAL1839755.1"/>
    </source>
</evidence>
<dbReference type="Gene3D" id="3.40.50.300">
    <property type="entry name" value="P-loop containing nucleotide triphosphate hydrolases"/>
    <property type="match status" value="1"/>
</dbReference>
<feature type="transmembrane region" description="Helical" evidence="1">
    <location>
        <begin position="20"/>
        <end position="37"/>
    </location>
</feature>
<dbReference type="PRINTS" id="PR00988">
    <property type="entry name" value="URIDINKINASE"/>
</dbReference>
<name>A0ABR3VDP5_HUMIN</name>
<protein>
    <submittedName>
        <fullName evidence="2">Uncharacterized protein</fullName>
    </submittedName>
</protein>